<feature type="transmembrane region" description="Helical" evidence="1">
    <location>
        <begin position="181"/>
        <end position="201"/>
    </location>
</feature>
<keyword evidence="1" id="KW-0472">Membrane</keyword>
<sequence>MQQKINYILSYFSALILIIAIVYPKGHSMKSFWIFLTASTLLNLAYTQYIIGFKWADLKNKWDFLIFPFLLNISAYFFIAYFPNLTAQIPMALFFGFSLNLVYNSLVAIKYKKMALPVTYRNLLMALSIIVVFLCSSLLINISLYWISNLLYLFLSHVALLYLIGHFLIKHMLVAPNKYSHLYNAIISLIISEIATTSAFWSVNYPKQGAGAGIPIGAIFVLIAYYVLWGLVYYMIEGRLTKKVTVEFALIGAFSFVAVVFTTNWLPL</sequence>
<feature type="transmembrane region" description="Helical" evidence="1">
    <location>
        <begin position="32"/>
        <end position="52"/>
    </location>
</feature>
<evidence type="ECO:0000256" key="1">
    <source>
        <dbReference type="SAM" id="Phobius"/>
    </source>
</evidence>
<gene>
    <name evidence="2" type="ORF">UT18_C0002G0046</name>
</gene>
<evidence type="ECO:0000313" key="2">
    <source>
        <dbReference type="EMBL" id="KKQ95269.1"/>
    </source>
</evidence>
<name>A0A0G0PAX0_UNCC2</name>
<dbReference type="STRING" id="1618345.UT18_C0002G0046"/>
<feature type="transmembrane region" description="Helical" evidence="1">
    <location>
        <begin position="248"/>
        <end position="266"/>
    </location>
</feature>
<comment type="caution">
    <text evidence="2">The sequence shown here is derived from an EMBL/GenBank/DDBJ whole genome shotgun (WGS) entry which is preliminary data.</text>
</comment>
<reference evidence="2 3" key="1">
    <citation type="journal article" date="2015" name="Nature">
        <title>rRNA introns, odd ribosomes, and small enigmatic genomes across a large radiation of phyla.</title>
        <authorList>
            <person name="Brown C.T."/>
            <person name="Hug L.A."/>
            <person name="Thomas B.C."/>
            <person name="Sharon I."/>
            <person name="Castelle C.J."/>
            <person name="Singh A."/>
            <person name="Wilkins M.J."/>
            <person name="Williams K.H."/>
            <person name="Banfield J.F."/>
        </authorList>
    </citation>
    <scope>NUCLEOTIDE SEQUENCE [LARGE SCALE GENOMIC DNA]</scope>
</reference>
<feature type="transmembrane region" description="Helical" evidence="1">
    <location>
        <begin position="150"/>
        <end position="169"/>
    </location>
</feature>
<dbReference type="EMBL" id="LBVV01000002">
    <property type="protein sequence ID" value="KKQ95269.1"/>
    <property type="molecule type" value="Genomic_DNA"/>
</dbReference>
<keyword evidence="1" id="KW-0812">Transmembrane</keyword>
<protein>
    <submittedName>
        <fullName evidence="2">Uncharacterized protein</fullName>
    </submittedName>
</protein>
<evidence type="ECO:0000313" key="3">
    <source>
        <dbReference type="Proteomes" id="UP000034207"/>
    </source>
</evidence>
<organism evidence="2 3">
    <name type="scientific">candidate division CPR2 bacterium GW2011_GWC2_39_10</name>
    <dbReference type="NCBI Taxonomy" id="1618345"/>
    <lineage>
        <taxon>Bacteria</taxon>
        <taxon>Bacteria division CPR2</taxon>
    </lineage>
</organism>
<accession>A0A0G0PAX0</accession>
<dbReference type="AlphaFoldDB" id="A0A0G0PAX0"/>
<keyword evidence="1" id="KW-1133">Transmembrane helix</keyword>
<feature type="transmembrane region" description="Helical" evidence="1">
    <location>
        <begin position="213"/>
        <end position="236"/>
    </location>
</feature>
<feature type="transmembrane region" description="Helical" evidence="1">
    <location>
        <begin position="64"/>
        <end position="83"/>
    </location>
</feature>
<proteinExistence type="predicted"/>
<feature type="transmembrane region" description="Helical" evidence="1">
    <location>
        <begin position="7"/>
        <end position="26"/>
    </location>
</feature>
<dbReference type="Proteomes" id="UP000034207">
    <property type="component" value="Unassembled WGS sequence"/>
</dbReference>
<feature type="transmembrane region" description="Helical" evidence="1">
    <location>
        <begin position="89"/>
        <end position="111"/>
    </location>
</feature>
<feature type="transmembrane region" description="Helical" evidence="1">
    <location>
        <begin position="123"/>
        <end position="144"/>
    </location>
</feature>